<dbReference type="AlphaFoldDB" id="A0A3B5KHJ1"/>
<dbReference type="InParanoid" id="A0A3B5KHJ1"/>
<organism evidence="2 3">
    <name type="scientific">Takifugu rubripes</name>
    <name type="common">Japanese pufferfish</name>
    <name type="synonym">Fugu rubripes</name>
    <dbReference type="NCBI Taxonomy" id="31033"/>
    <lineage>
        <taxon>Eukaryota</taxon>
        <taxon>Metazoa</taxon>
        <taxon>Chordata</taxon>
        <taxon>Craniata</taxon>
        <taxon>Vertebrata</taxon>
        <taxon>Euteleostomi</taxon>
        <taxon>Actinopterygii</taxon>
        <taxon>Neopterygii</taxon>
        <taxon>Teleostei</taxon>
        <taxon>Neoteleostei</taxon>
        <taxon>Acanthomorphata</taxon>
        <taxon>Eupercaria</taxon>
        <taxon>Tetraodontiformes</taxon>
        <taxon>Tetradontoidea</taxon>
        <taxon>Tetraodontidae</taxon>
        <taxon>Takifugu</taxon>
    </lineage>
</organism>
<dbReference type="PANTHER" id="PTHR15034">
    <property type="entry name" value="DEATH DOMAIN-CONTAINING PROTEIN CRADD"/>
    <property type="match status" value="1"/>
</dbReference>
<reference evidence="2 3" key="1">
    <citation type="journal article" date="2011" name="Genome Biol. Evol.">
        <title>Integration of the genetic map and genome assembly of fugu facilitates insights into distinct features of genome evolution in teleosts and mammals.</title>
        <authorList>
            <person name="Kai W."/>
            <person name="Kikuchi K."/>
            <person name="Tohari S."/>
            <person name="Chew A.K."/>
            <person name="Tay A."/>
            <person name="Fujiwara A."/>
            <person name="Hosoya S."/>
            <person name="Suetake H."/>
            <person name="Naruse K."/>
            <person name="Brenner S."/>
            <person name="Suzuki Y."/>
            <person name="Venkatesh B."/>
        </authorList>
    </citation>
    <scope>NUCLEOTIDE SEQUENCE [LARGE SCALE GENOMIC DNA]</scope>
</reference>
<feature type="domain" description="CARD" evidence="1">
    <location>
        <begin position="1"/>
        <end position="78"/>
    </location>
</feature>
<dbReference type="GO" id="GO:0042981">
    <property type="term" value="P:regulation of apoptotic process"/>
    <property type="evidence" value="ECO:0007669"/>
    <property type="project" value="InterPro"/>
</dbReference>
<dbReference type="GO" id="GO:0002020">
    <property type="term" value="F:protease binding"/>
    <property type="evidence" value="ECO:0007669"/>
    <property type="project" value="InterPro"/>
</dbReference>
<dbReference type="InterPro" id="IPR001315">
    <property type="entry name" value="CARD"/>
</dbReference>
<dbReference type="Ensembl" id="ENSTRUT00000056343.2">
    <property type="protein sequence ID" value="ENSTRUP00000054856.2"/>
    <property type="gene ID" value="ENSTRUG00000024874.2"/>
</dbReference>
<sequence>MEPEHRALLREHRLQLSAQLLVSDTIIPFLYQENVLTRTQVEEIESLATSRQKTLKLLDILPNCGPRAFHAFLQSLEDFRWIRDQLLLDLQERERARSPEDLVTSLWLMLSWGQ</sequence>
<protein>
    <submittedName>
        <fullName evidence="2">CASP2 and RIPK1 domain containing adaptor with death domain</fullName>
    </submittedName>
</protein>
<proteinExistence type="predicted"/>
<dbReference type="PANTHER" id="PTHR15034:SF5">
    <property type="entry name" value="DEATH DOMAIN-CONTAINING PROTEIN CRADD"/>
    <property type="match status" value="1"/>
</dbReference>
<dbReference type="PROSITE" id="PS50209">
    <property type="entry name" value="CARD"/>
    <property type="match status" value="1"/>
</dbReference>
<reference evidence="2" key="3">
    <citation type="submission" date="2025-09" db="UniProtKB">
        <authorList>
            <consortium name="Ensembl"/>
        </authorList>
    </citation>
    <scope>IDENTIFICATION</scope>
</reference>
<name>A0A3B5KHJ1_TAKRU</name>
<dbReference type="InterPro" id="IPR011029">
    <property type="entry name" value="DEATH-like_dom_sf"/>
</dbReference>
<dbReference type="InterPro" id="IPR037939">
    <property type="entry name" value="CRADD"/>
</dbReference>
<dbReference type="Proteomes" id="UP000005226">
    <property type="component" value="Chromosome 18"/>
</dbReference>
<evidence type="ECO:0000259" key="1">
    <source>
        <dbReference type="PROSITE" id="PS50209"/>
    </source>
</evidence>
<evidence type="ECO:0000313" key="3">
    <source>
        <dbReference type="Proteomes" id="UP000005226"/>
    </source>
</evidence>
<keyword evidence="3" id="KW-1185">Reference proteome</keyword>
<dbReference type="GO" id="GO:0070513">
    <property type="term" value="F:death domain binding"/>
    <property type="evidence" value="ECO:0007669"/>
    <property type="project" value="InterPro"/>
</dbReference>
<dbReference type="SUPFAM" id="SSF47986">
    <property type="entry name" value="DEATH domain"/>
    <property type="match status" value="1"/>
</dbReference>
<reference evidence="2" key="2">
    <citation type="submission" date="2025-08" db="UniProtKB">
        <authorList>
            <consortium name="Ensembl"/>
        </authorList>
    </citation>
    <scope>IDENTIFICATION</scope>
</reference>
<dbReference type="OMA" id="SSECCTF"/>
<dbReference type="SMART" id="SM00114">
    <property type="entry name" value="CARD"/>
    <property type="match status" value="1"/>
</dbReference>
<dbReference type="Pfam" id="PF00619">
    <property type="entry name" value="CARD"/>
    <property type="match status" value="1"/>
</dbReference>
<evidence type="ECO:0000313" key="2">
    <source>
        <dbReference type="Ensembl" id="ENSTRUP00000054856.2"/>
    </source>
</evidence>
<dbReference type="GeneTree" id="ENSGT00390000014448"/>
<accession>A0A3B5KHJ1</accession>
<dbReference type="Gene3D" id="1.10.533.10">
    <property type="entry name" value="Death Domain, Fas"/>
    <property type="match status" value="1"/>
</dbReference>